<dbReference type="Gene3D" id="3.40.640.10">
    <property type="entry name" value="Type I PLP-dependent aspartate aminotransferase-like (Major domain)"/>
    <property type="match status" value="1"/>
</dbReference>
<keyword evidence="11" id="KW-1185">Reference proteome</keyword>
<dbReference type="Pfam" id="PF00282">
    <property type="entry name" value="Pyridoxal_deC"/>
    <property type="match status" value="1"/>
</dbReference>
<evidence type="ECO:0000256" key="4">
    <source>
        <dbReference type="ARBA" id="ARBA00022898"/>
    </source>
</evidence>
<evidence type="ECO:0000256" key="8">
    <source>
        <dbReference type="RuleBase" id="RU000382"/>
    </source>
</evidence>
<evidence type="ECO:0000256" key="2">
    <source>
        <dbReference type="ARBA" id="ARBA00009533"/>
    </source>
</evidence>
<dbReference type="InterPro" id="IPR002129">
    <property type="entry name" value="PyrdxlP-dep_de-COase"/>
</dbReference>
<protein>
    <recommendedName>
        <fullName evidence="3 9">Glutamate decarboxylase</fullName>
        <ecNumber evidence="3 9">4.1.1.15</ecNumber>
    </recommendedName>
</protein>
<dbReference type="NCBIfam" id="TIGR01788">
    <property type="entry name" value="Glu-decarb-GAD"/>
    <property type="match status" value="1"/>
</dbReference>
<dbReference type="SUPFAM" id="SSF53383">
    <property type="entry name" value="PLP-dependent transferases"/>
    <property type="match status" value="1"/>
</dbReference>
<dbReference type="InterPro" id="IPR015424">
    <property type="entry name" value="PyrdxlP-dep_Trfase"/>
</dbReference>
<organism evidence="10 11">
    <name type="scientific">Streptomyces prasinopilosus</name>
    <dbReference type="NCBI Taxonomy" id="67344"/>
    <lineage>
        <taxon>Bacteria</taxon>
        <taxon>Bacillati</taxon>
        <taxon>Actinomycetota</taxon>
        <taxon>Actinomycetes</taxon>
        <taxon>Kitasatosporales</taxon>
        <taxon>Streptomycetaceae</taxon>
        <taxon>Streptomyces</taxon>
    </lineage>
</organism>
<dbReference type="InterPro" id="IPR015421">
    <property type="entry name" value="PyrdxlP-dep_Trfase_major"/>
</dbReference>
<comment type="catalytic activity">
    <reaction evidence="6 9">
        <text>L-glutamate + H(+) = 4-aminobutanoate + CO2</text>
        <dbReference type="Rhea" id="RHEA:17785"/>
        <dbReference type="ChEBI" id="CHEBI:15378"/>
        <dbReference type="ChEBI" id="CHEBI:16526"/>
        <dbReference type="ChEBI" id="CHEBI:29985"/>
        <dbReference type="ChEBI" id="CHEBI:59888"/>
        <dbReference type="EC" id="4.1.1.15"/>
    </reaction>
</comment>
<dbReference type="PANTHER" id="PTHR43321:SF3">
    <property type="entry name" value="GLUTAMATE DECARBOXYLASE"/>
    <property type="match status" value="1"/>
</dbReference>
<name>A0A1G6W0M4_9ACTN</name>
<evidence type="ECO:0000256" key="9">
    <source>
        <dbReference type="RuleBase" id="RU361171"/>
    </source>
</evidence>
<dbReference type="STRING" id="67344.SAMN05216505_109146"/>
<dbReference type="CDD" id="cd06450">
    <property type="entry name" value="DOPA_deC_like"/>
    <property type="match status" value="1"/>
</dbReference>
<evidence type="ECO:0000313" key="11">
    <source>
        <dbReference type="Proteomes" id="UP000182100"/>
    </source>
</evidence>
<dbReference type="GO" id="GO:0030170">
    <property type="term" value="F:pyridoxal phosphate binding"/>
    <property type="evidence" value="ECO:0007669"/>
    <property type="project" value="InterPro"/>
</dbReference>
<reference evidence="11" key="1">
    <citation type="submission" date="2016-10" db="EMBL/GenBank/DDBJ databases">
        <authorList>
            <person name="Varghese N."/>
            <person name="Submissions S."/>
        </authorList>
    </citation>
    <scope>NUCLEOTIDE SEQUENCE [LARGE SCALE GENOMIC DNA]</scope>
    <source>
        <strain evidence="11">CGMCC 4.3504</strain>
    </source>
</reference>
<evidence type="ECO:0000256" key="7">
    <source>
        <dbReference type="PIRSR" id="PIRSR602129-50"/>
    </source>
</evidence>
<keyword evidence="9" id="KW-0210">Decarboxylase</keyword>
<accession>A0A1G6W0M4</accession>
<comment type="cofactor">
    <cofactor evidence="1 7 8">
        <name>pyridoxal 5'-phosphate</name>
        <dbReference type="ChEBI" id="CHEBI:597326"/>
    </cofactor>
</comment>
<evidence type="ECO:0000313" key="10">
    <source>
        <dbReference type="EMBL" id="SDD58616.1"/>
    </source>
</evidence>
<dbReference type="GO" id="GO:0004351">
    <property type="term" value="F:glutamate decarboxylase activity"/>
    <property type="evidence" value="ECO:0007669"/>
    <property type="project" value="UniProtKB-EC"/>
</dbReference>
<feature type="modified residue" description="N6-(pyridoxal phosphate)lysine" evidence="7">
    <location>
        <position position="344"/>
    </location>
</feature>
<keyword evidence="5 8" id="KW-0456">Lyase</keyword>
<dbReference type="EMBL" id="FMZK01000009">
    <property type="protein sequence ID" value="SDD58616.1"/>
    <property type="molecule type" value="Genomic_DNA"/>
</dbReference>
<dbReference type="Gene3D" id="4.10.280.50">
    <property type="match status" value="1"/>
</dbReference>
<evidence type="ECO:0000256" key="1">
    <source>
        <dbReference type="ARBA" id="ARBA00001933"/>
    </source>
</evidence>
<dbReference type="EC" id="4.1.1.15" evidence="3 9"/>
<dbReference type="GO" id="GO:0006538">
    <property type="term" value="P:L-glutamate catabolic process"/>
    <property type="evidence" value="ECO:0007669"/>
    <property type="project" value="TreeGrafter"/>
</dbReference>
<dbReference type="FunFam" id="3.40.640.10:FF:000017">
    <property type="entry name" value="Glutamate decarboxylase"/>
    <property type="match status" value="1"/>
</dbReference>
<dbReference type="AlphaFoldDB" id="A0A1G6W0M4"/>
<evidence type="ECO:0000256" key="3">
    <source>
        <dbReference type="ARBA" id="ARBA00012421"/>
    </source>
</evidence>
<proteinExistence type="inferred from homology"/>
<sequence length="531" mass="57827">MTPALPAVSTLPAAAVLPVVSVLPAVSALPAAAIALVAAVAPTALPPHELPHRPPYALPEVSMPLHNAPRRDEHPLSVNPFLGPANPVGGMTEAPPKHRMPGAPMAPATAYQLVHDELMLDGNARLNLATFVTTWMEPEAGRLMAECRDKNMIDKDEYPRTAELERRCVSMLADLWHAPDPAAAVGCSTTGSSEACMLAGMALKRRWARRNAGRYPSKEARPNLVMGVNVQVCWEKFCTFWEVEARQVPMEGERFHLDPEAAAGMCDENTIGVVGVMGSTFDGSYEPIADLCAALDGLRERTGLDVPVHVDGASGAMVAPFVDEDLVWDFRLPRVTSINTSGHKYGLVYPGVGWALWRDADALPEELVFRVNYLGGDMPTFALNFSRPGAQVVAQYYSFLRLGRDGYRAVQQAARDVAGGLAARIGELGDFRLLTRGDELPVFAFTTAPGVSAFDVFDVSRRMREHGWLVPAYTFPANRQDLSVLRVVCRNGFSEDLAALFAEDLARLLPELRRQPHPLVRDKNAATGFHH</sequence>
<evidence type="ECO:0000256" key="6">
    <source>
        <dbReference type="ARBA" id="ARBA00048868"/>
    </source>
</evidence>
<dbReference type="Gene3D" id="3.90.1150.160">
    <property type="match status" value="1"/>
</dbReference>
<evidence type="ECO:0000256" key="5">
    <source>
        <dbReference type="ARBA" id="ARBA00023239"/>
    </source>
</evidence>
<dbReference type="PANTHER" id="PTHR43321">
    <property type="entry name" value="GLUTAMATE DECARBOXYLASE"/>
    <property type="match status" value="1"/>
</dbReference>
<dbReference type="GO" id="GO:0005829">
    <property type="term" value="C:cytosol"/>
    <property type="evidence" value="ECO:0007669"/>
    <property type="project" value="TreeGrafter"/>
</dbReference>
<dbReference type="InterPro" id="IPR010107">
    <property type="entry name" value="Glutamate_decarboxylase"/>
</dbReference>
<gene>
    <name evidence="10" type="ORF">SAMN05216505_109146</name>
</gene>
<dbReference type="Proteomes" id="UP000182100">
    <property type="component" value="Unassembled WGS sequence"/>
</dbReference>
<keyword evidence="4 7" id="KW-0663">Pyridoxal phosphate</keyword>
<dbReference type="GO" id="GO:0004058">
    <property type="term" value="F:aromatic-L-amino-acid decarboxylase activity"/>
    <property type="evidence" value="ECO:0007669"/>
    <property type="project" value="UniProtKB-ARBA"/>
</dbReference>
<comment type="similarity">
    <text evidence="2 8">Belongs to the group II decarboxylase family.</text>
</comment>